<dbReference type="Gene3D" id="3.20.20.410">
    <property type="entry name" value="Protein of unknown function UPF0759"/>
    <property type="match status" value="1"/>
</dbReference>
<proteinExistence type="predicted"/>
<reference evidence="2" key="1">
    <citation type="submission" date="2008-08" db="EMBL/GenBank/DDBJ databases">
        <title>The complete genome sequence of Coprothermobacter proteolyticus strain ATCC 5245 / DSM 5265 / BT.</title>
        <authorList>
            <person name="Dodson R.J."/>
            <person name="Durkin A.S."/>
            <person name="Wu M."/>
            <person name="Eisen J."/>
            <person name="Sutton G."/>
        </authorList>
    </citation>
    <scope>NUCLEOTIDE SEQUENCE [LARGE SCALE GENOMIC DNA]</scope>
    <source>
        <strain evidence="2">ATCC 35245 / DSM 5265 / OCM 4 / BT</strain>
    </source>
</reference>
<dbReference type="PANTHER" id="PTHR30348:SF4">
    <property type="entry name" value="DUF72 DOMAIN-CONTAINING PROTEIN"/>
    <property type="match status" value="1"/>
</dbReference>
<protein>
    <recommendedName>
        <fullName evidence="3">DUF72 domain-containing protein</fullName>
    </recommendedName>
</protein>
<dbReference type="EMBL" id="CP001145">
    <property type="protein sequence ID" value="ACI17932.1"/>
    <property type="molecule type" value="Genomic_DNA"/>
</dbReference>
<evidence type="ECO:0000313" key="1">
    <source>
        <dbReference type="EMBL" id="ACI17932.1"/>
    </source>
</evidence>
<dbReference type="Proteomes" id="UP000001732">
    <property type="component" value="Chromosome"/>
</dbReference>
<dbReference type="PANTHER" id="PTHR30348">
    <property type="entry name" value="UNCHARACTERIZED PROTEIN YECE"/>
    <property type="match status" value="1"/>
</dbReference>
<dbReference type="HOGENOM" id="CLU_046519_0_1_9"/>
<organism evidence="1 2">
    <name type="scientific">Coprothermobacter proteolyticus (strain ATCC 35245 / DSM 5265 / OCM 4 / BT)</name>
    <dbReference type="NCBI Taxonomy" id="309798"/>
    <lineage>
        <taxon>Bacteria</taxon>
        <taxon>Pseudomonadati</taxon>
        <taxon>Coprothermobacterota</taxon>
        <taxon>Coprothermobacteria</taxon>
        <taxon>Coprothermobacterales</taxon>
        <taxon>Coprothermobacteraceae</taxon>
        <taxon>Coprothermobacter</taxon>
    </lineage>
</organism>
<evidence type="ECO:0000313" key="2">
    <source>
        <dbReference type="Proteomes" id="UP000001732"/>
    </source>
</evidence>
<gene>
    <name evidence="1" type="ordered locus">COPRO5265_0477</name>
</gene>
<dbReference type="KEGG" id="cpo:COPRO5265_0477"/>
<accession>B5Y7T9</accession>
<dbReference type="InterPro" id="IPR002763">
    <property type="entry name" value="DUF72"/>
</dbReference>
<reference evidence="1 2" key="2">
    <citation type="journal article" date="2014" name="Genome Announc.">
        <title>Complete Genome Sequence of Coprothermobacter proteolyticus DSM 5265.</title>
        <authorList>
            <person name="Alexiev A."/>
            <person name="Coil D.A."/>
            <person name="Badger J.H."/>
            <person name="Enticknap J."/>
            <person name="Ward N."/>
            <person name="Robb F.T."/>
            <person name="Eisen J.A."/>
        </authorList>
    </citation>
    <scope>NUCLEOTIDE SEQUENCE [LARGE SCALE GENOMIC DNA]</scope>
    <source>
        <strain evidence="2">ATCC 35245 / DSM 5265 / OCM 4 / BT</strain>
    </source>
</reference>
<evidence type="ECO:0008006" key="3">
    <source>
        <dbReference type="Google" id="ProtNLM"/>
    </source>
</evidence>
<dbReference type="SUPFAM" id="SSF117396">
    <property type="entry name" value="TM1631-like"/>
    <property type="match status" value="1"/>
</dbReference>
<dbReference type="InterPro" id="IPR036520">
    <property type="entry name" value="UPF0759_sf"/>
</dbReference>
<name>B5Y7T9_COPPD</name>
<sequence length="244" mass="28028">MCKGKQQVFIGTSGYSYGHWKGTFYPDNMKGEQMLPFYASKFNSVEINSTFYHMPRSATVEKWLDCSPDDFVFSLKAPKTITHIKRLSDVEEVVNRFYEAASVLAHKLGVVLYQLPPSLKKDLTLLEGFLKLLDRKPGKKAVELRHVSWVGDDVFELLKQHNVAFVVSHGDNYPLVTTPTADFMYVRLHGYPELYRSSYSVDELQTWANLIRTWLEQDKMVYVYFNNDAEGHAVKNALALKSLI</sequence>
<keyword evidence="2" id="KW-1185">Reference proteome</keyword>
<dbReference type="STRING" id="309798.COPRO5265_0477"/>
<dbReference type="Pfam" id="PF01904">
    <property type="entry name" value="DUF72"/>
    <property type="match status" value="1"/>
</dbReference>
<dbReference type="RefSeq" id="WP_012544583.1">
    <property type="nucleotide sequence ID" value="NC_011295.1"/>
</dbReference>
<dbReference type="eggNOG" id="COG1801">
    <property type="taxonomic scope" value="Bacteria"/>
</dbReference>
<dbReference type="AlphaFoldDB" id="B5Y7T9"/>